<evidence type="ECO:0000256" key="3">
    <source>
        <dbReference type="ARBA" id="ARBA00022989"/>
    </source>
</evidence>
<keyword evidence="3 6" id="KW-1133">Transmembrane helix</keyword>
<dbReference type="AlphaFoldDB" id="A0A8J4C3F6"/>
<proteinExistence type="inferred from homology"/>
<dbReference type="Pfam" id="PF07690">
    <property type="entry name" value="MFS_1"/>
    <property type="match status" value="1"/>
</dbReference>
<evidence type="ECO:0000256" key="1">
    <source>
        <dbReference type="ARBA" id="ARBA00004141"/>
    </source>
</evidence>
<sequence>MNLLVEPRTLIYAGSNPRRKASFPFHDCRFRKRILSCNSIYFTPSAIEAVGRSKLSTGPCCAVPPLPATSQLRSPCLRRAAFMTIAYGWCEASTRRGGTVVRASRAMVQYDRYGSPSDRPQPWQVVSGVCAVAMLLCNFHRSVFTALLPLVAGSLALTPAELGLVQSSMLWGYLAGQIPAGRLADERGGDRVLLGGLALWSLATAATAAAAAASP</sequence>
<feature type="non-terminal residue" evidence="8">
    <location>
        <position position="1"/>
    </location>
</feature>
<feature type="transmembrane region" description="Helical" evidence="6">
    <location>
        <begin position="192"/>
        <end position="213"/>
    </location>
</feature>
<comment type="caution">
    <text evidence="8">The sequence shown here is derived from an EMBL/GenBank/DDBJ whole genome shotgun (WGS) entry which is preliminary data.</text>
</comment>
<evidence type="ECO:0000256" key="5">
    <source>
        <dbReference type="ARBA" id="ARBA00024362"/>
    </source>
</evidence>
<dbReference type="PROSITE" id="PS50850">
    <property type="entry name" value="MFS"/>
    <property type="match status" value="1"/>
</dbReference>
<evidence type="ECO:0000313" key="9">
    <source>
        <dbReference type="Proteomes" id="UP000747110"/>
    </source>
</evidence>
<dbReference type="InterPro" id="IPR020846">
    <property type="entry name" value="MFS_dom"/>
</dbReference>
<dbReference type="InterPro" id="IPR050382">
    <property type="entry name" value="MFS_Na/Anion_cotransporter"/>
</dbReference>
<evidence type="ECO:0000256" key="4">
    <source>
        <dbReference type="ARBA" id="ARBA00023136"/>
    </source>
</evidence>
<comment type="subcellular location">
    <subcellularLocation>
        <location evidence="1">Membrane</location>
        <topology evidence="1">Multi-pass membrane protein</topology>
    </subcellularLocation>
</comment>
<keyword evidence="4 6" id="KW-0472">Membrane</keyword>
<dbReference type="Proteomes" id="UP000747110">
    <property type="component" value="Unassembled WGS sequence"/>
</dbReference>
<evidence type="ECO:0000259" key="7">
    <source>
        <dbReference type="PROSITE" id="PS50850"/>
    </source>
</evidence>
<reference evidence="8" key="1">
    <citation type="journal article" date="2021" name="Proc. Natl. Acad. Sci. U.S.A.">
        <title>Three genomes in the algal genus Volvox reveal the fate of a haploid sex-determining region after a transition to homothallism.</title>
        <authorList>
            <person name="Yamamoto K."/>
            <person name="Hamaji T."/>
            <person name="Kawai-Toyooka H."/>
            <person name="Matsuzaki R."/>
            <person name="Takahashi F."/>
            <person name="Nishimura Y."/>
            <person name="Kawachi M."/>
            <person name="Noguchi H."/>
            <person name="Minakuchi Y."/>
            <person name="Umen J.G."/>
            <person name="Toyoda A."/>
            <person name="Nozaki H."/>
        </authorList>
    </citation>
    <scope>NUCLEOTIDE SEQUENCE</scope>
    <source>
        <strain evidence="8">NIES-3786</strain>
    </source>
</reference>
<evidence type="ECO:0000313" key="8">
    <source>
        <dbReference type="EMBL" id="GIL74757.1"/>
    </source>
</evidence>
<gene>
    <name evidence="8" type="ORF">Vretifemale_4680</name>
</gene>
<dbReference type="EMBL" id="BNCP01000006">
    <property type="protein sequence ID" value="GIL74757.1"/>
    <property type="molecule type" value="Genomic_DNA"/>
</dbReference>
<feature type="domain" description="Major facilitator superfamily (MFS) profile" evidence="7">
    <location>
        <begin position="126"/>
        <end position="215"/>
    </location>
</feature>
<organism evidence="8 9">
    <name type="scientific">Volvox reticuliferus</name>
    <dbReference type="NCBI Taxonomy" id="1737510"/>
    <lineage>
        <taxon>Eukaryota</taxon>
        <taxon>Viridiplantae</taxon>
        <taxon>Chlorophyta</taxon>
        <taxon>core chlorophytes</taxon>
        <taxon>Chlorophyceae</taxon>
        <taxon>CS clade</taxon>
        <taxon>Chlamydomonadales</taxon>
        <taxon>Volvocaceae</taxon>
        <taxon>Volvox</taxon>
    </lineage>
</organism>
<dbReference type="GO" id="GO:0016020">
    <property type="term" value="C:membrane"/>
    <property type="evidence" value="ECO:0007669"/>
    <property type="project" value="UniProtKB-SubCell"/>
</dbReference>
<keyword evidence="9" id="KW-1185">Reference proteome</keyword>
<name>A0A8J4C3F6_9CHLO</name>
<dbReference type="PANTHER" id="PTHR11662:SF446">
    <property type="entry name" value="SODIUM-DEPENDENT PHOSPHATE TRANSPORT PROTEIN 1, CHLOROPLASTIC"/>
    <property type="match status" value="1"/>
</dbReference>
<comment type="similarity">
    <text evidence="5">Belongs to the major facilitator superfamily. Sodium/anion cotransporter (TC 2.A.1.14) family.</text>
</comment>
<dbReference type="PANTHER" id="PTHR11662">
    <property type="entry name" value="SOLUTE CARRIER FAMILY 17"/>
    <property type="match status" value="1"/>
</dbReference>
<dbReference type="OrthoDB" id="4084751at2759"/>
<protein>
    <recommendedName>
        <fullName evidence="7">Major facilitator superfamily (MFS) profile domain-containing protein</fullName>
    </recommendedName>
</protein>
<evidence type="ECO:0000256" key="2">
    <source>
        <dbReference type="ARBA" id="ARBA00022692"/>
    </source>
</evidence>
<evidence type="ECO:0000256" key="6">
    <source>
        <dbReference type="SAM" id="Phobius"/>
    </source>
</evidence>
<dbReference type="InterPro" id="IPR036259">
    <property type="entry name" value="MFS_trans_sf"/>
</dbReference>
<dbReference type="SUPFAM" id="SSF103473">
    <property type="entry name" value="MFS general substrate transporter"/>
    <property type="match status" value="1"/>
</dbReference>
<keyword evidence="2 6" id="KW-0812">Transmembrane</keyword>
<dbReference type="GO" id="GO:0022857">
    <property type="term" value="F:transmembrane transporter activity"/>
    <property type="evidence" value="ECO:0007669"/>
    <property type="project" value="InterPro"/>
</dbReference>
<accession>A0A8J4C3F6</accession>
<dbReference type="Gene3D" id="1.20.1250.20">
    <property type="entry name" value="MFS general substrate transporter like domains"/>
    <property type="match status" value="1"/>
</dbReference>
<dbReference type="InterPro" id="IPR011701">
    <property type="entry name" value="MFS"/>
</dbReference>